<dbReference type="Pfam" id="PF01648">
    <property type="entry name" value="ACPS"/>
    <property type="match status" value="1"/>
</dbReference>
<dbReference type="Gene3D" id="3.90.470.20">
    <property type="entry name" value="4'-phosphopantetheinyl transferase domain"/>
    <property type="match status" value="2"/>
</dbReference>
<evidence type="ECO:0000259" key="2">
    <source>
        <dbReference type="Pfam" id="PF01648"/>
    </source>
</evidence>
<organism evidence="3 4">
    <name type="scientific">Flavobacterium ammoniigenes</name>
    <dbReference type="NCBI Taxonomy" id="1751095"/>
    <lineage>
        <taxon>Bacteria</taxon>
        <taxon>Pseudomonadati</taxon>
        <taxon>Bacteroidota</taxon>
        <taxon>Flavobacteriia</taxon>
        <taxon>Flavobacteriales</taxon>
        <taxon>Flavobacteriaceae</taxon>
        <taxon>Flavobacterium</taxon>
    </lineage>
</organism>
<evidence type="ECO:0000313" key="4">
    <source>
        <dbReference type="Proteomes" id="UP001319867"/>
    </source>
</evidence>
<gene>
    <name evidence="3" type="primary">sfp</name>
    <name evidence="3" type="ORF">GENT5_03200</name>
</gene>
<evidence type="ECO:0000313" key="3">
    <source>
        <dbReference type="EMBL" id="BDB54015.1"/>
    </source>
</evidence>
<feature type="domain" description="4'-phosphopantetheinyl transferase" evidence="2">
    <location>
        <begin position="103"/>
        <end position="179"/>
    </location>
</feature>
<dbReference type="SUPFAM" id="SSF56214">
    <property type="entry name" value="4'-phosphopantetheinyl transferase"/>
    <property type="match status" value="2"/>
</dbReference>
<accession>A0ABM7V3D0</accession>
<dbReference type="Proteomes" id="UP001319867">
    <property type="component" value="Chromosome"/>
</dbReference>
<name>A0ABM7V3D0_9FLAO</name>
<protein>
    <submittedName>
        <fullName evidence="3">4'-phosphopantetheinyl transferase</fullName>
    </submittedName>
</protein>
<sequence length="219" mass="25451">MPLYKTIQHNSNTQILIWDITESFDQLNQEVQLNQKNQLRLNGMKSEMHQRAFLSIRKLLALAGYSDFDLEYDIFGKPHLVDHNYISITHSHHFSAIIVSNEPVGIDIEMQREKILKIAHKFVNDEELNRLQQTDSAEYIKKLTVKWGAKEAIYKIKNEKGISFKDHIQVAPFELNETPTLANLSYGGVEEKFDIHFSELDTNFTLVYAFQNNSSNQLH</sequence>
<dbReference type="InterPro" id="IPR037143">
    <property type="entry name" value="4-PPantetheinyl_Trfase_dom_sf"/>
</dbReference>
<dbReference type="InterPro" id="IPR008278">
    <property type="entry name" value="4-PPantetheinyl_Trfase_dom"/>
</dbReference>
<dbReference type="RefSeq" id="WP_229317752.1">
    <property type="nucleotide sequence ID" value="NZ_AP025184.1"/>
</dbReference>
<evidence type="ECO:0000256" key="1">
    <source>
        <dbReference type="ARBA" id="ARBA00022679"/>
    </source>
</evidence>
<keyword evidence="1 3" id="KW-0808">Transferase</keyword>
<dbReference type="GO" id="GO:0016740">
    <property type="term" value="F:transferase activity"/>
    <property type="evidence" value="ECO:0007669"/>
    <property type="project" value="UniProtKB-KW"/>
</dbReference>
<keyword evidence="4" id="KW-1185">Reference proteome</keyword>
<proteinExistence type="predicted"/>
<reference evidence="3 4" key="2">
    <citation type="journal article" date="2022" name="Microorganisms">
        <title>Complete Genome Sequences of Two Flavobacterium ammonificans Strains and a Flavobacterium ammoniigenes Strain of Ammonifying Bacterioplankton Isolated from Surface River Water.</title>
        <authorList>
            <person name="Suda W."/>
            <person name="Ogata Y."/>
            <person name="Shindo C."/>
            <person name="Watanabe K."/>
        </authorList>
    </citation>
    <scope>NUCLEOTIDE SEQUENCE [LARGE SCALE GENOMIC DNA]</scope>
    <source>
        <strain evidence="3 4">GENT5</strain>
    </source>
</reference>
<dbReference type="EMBL" id="AP025184">
    <property type="protein sequence ID" value="BDB54015.1"/>
    <property type="molecule type" value="Genomic_DNA"/>
</dbReference>
<reference evidence="3 4" key="1">
    <citation type="journal article" date="2022" name="Int. J. Syst. Evol. Microbiol.">
        <title>Flavobacterium ammonificans sp. nov. and Flavobacterium ammoniigenes sp. nov., ammonifying bacteria isolated from surface river water.</title>
        <authorList>
            <person name="Watanabe K."/>
            <person name="Kitamura T."/>
            <person name="Ogata Y."/>
            <person name="Shindo C."/>
            <person name="Suda W."/>
        </authorList>
    </citation>
    <scope>NUCLEOTIDE SEQUENCE [LARGE SCALE GENOMIC DNA]</scope>
    <source>
        <strain evidence="3 4">GENT5</strain>
    </source>
</reference>